<protein>
    <submittedName>
        <fullName evidence="1">Uncharacterized protein</fullName>
    </submittedName>
</protein>
<reference evidence="1" key="1">
    <citation type="submission" date="2022-02" db="EMBL/GenBank/DDBJ databases">
        <title>Plant Genome Project.</title>
        <authorList>
            <person name="Zhang R.-G."/>
        </authorList>
    </citation>
    <scope>NUCLEOTIDE SEQUENCE</scope>
    <source>
        <strain evidence="1">AT1</strain>
    </source>
</reference>
<evidence type="ECO:0000313" key="1">
    <source>
        <dbReference type="EMBL" id="KAI8564287.1"/>
    </source>
</evidence>
<sequence length="449" mass="50668">MKKAAMAALLPLSALIYSYAEETFDVRQHVCTATRYDVAKDIPGNWSLPSSIPDTCTPIHLNLVARHGTRAPTKKKLKELNDLATRIEVLLQDTKEQKLATQKVPAWFWGWKSPWKGKLAGGELIKEGEEELYNLGIRTRDKFPQLFNEDYHPDVYLIKATEIPRASASAVAFGMGLFSGRGNLGPGGDRAFAVSSESCATDIMLRFHDCCHNYKAFLKKQEPTVDKLKEPIVDEITDKLRRRYELNFTRQDIYSLWYLCKQEASLLNKTDQACALFTPSEVSLLEWTDDLQLFMLEGYGNALNYRMGVPLLQDVVQSMEQAIKAKEEGLAPGTYEKARMRFAHAETLVPFSCLLGLFLEGSDFEKIRKEQPLELPPKPPQRRNWRGSVVAPFAGNDMLGCGNSDVCPYEVFMERIVAPHLKHNYNTICNMKMEEPEQTSLTSSGGAKI</sequence>
<dbReference type="Proteomes" id="UP001062846">
    <property type="component" value="Chromosome 3"/>
</dbReference>
<organism evidence="1 2">
    <name type="scientific">Rhododendron molle</name>
    <name type="common">Chinese azalea</name>
    <name type="synonym">Azalea mollis</name>
    <dbReference type="NCBI Taxonomy" id="49168"/>
    <lineage>
        <taxon>Eukaryota</taxon>
        <taxon>Viridiplantae</taxon>
        <taxon>Streptophyta</taxon>
        <taxon>Embryophyta</taxon>
        <taxon>Tracheophyta</taxon>
        <taxon>Spermatophyta</taxon>
        <taxon>Magnoliopsida</taxon>
        <taxon>eudicotyledons</taxon>
        <taxon>Gunneridae</taxon>
        <taxon>Pentapetalae</taxon>
        <taxon>asterids</taxon>
        <taxon>Ericales</taxon>
        <taxon>Ericaceae</taxon>
        <taxon>Ericoideae</taxon>
        <taxon>Rhodoreae</taxon>
        <taxon>Rhododendron</taxon>
    </lineage>
</organism>
<comment type="caution">
    <text evidence="1">The sequence shown here is derived from an EMBL/GenBank/DDBJ whole genome shotgun (WGS) entry which is preliminary data.</text>
</comment>
<evidence type="ECO:0000313" key="2">
    <source>
        <dbReference type="Proteomes" id="UP001062846"/>
    </source>
</evidence>
<proteinExistence type="predicted"/>
<dbReference type="EMBL" id="CM046390">
    <property type="protein sequence ID" value="KAI8564287.1"/>
    <property type="molecule type" value="Genomic_DNA"/>
</dbReference>
<accession>A0ACC0PGX7</accession>
<gene>
    <name evidence="1" type="ORF">RHMOL_Rhmol03G0169600</name>
</gene>
<name>A0ACC0PGX7_RHOML</name>
<keyword evidence="2" id="KW-1185">Reference proteome</keyword>